<keyword evidence="2" id="KW-1185">Reference proteome</keyword>
<accession>A0A319EUB1</accession>
<reference evidence="1 2" key="1">
    <citation type="submission" date="2018-02" db="EMBL/GenBank/DDBJ databases">
        <title>The genomes of Aspergillus section Nigri reveals drivers in fungal speciation.</title>
        <authorList>
            <consortium name="DOE Joint Genome Institute"/>
            <person name="Vesth T.C."/>
            <person name="Nybo J."/>
            <person name="Theobald S."/>
            <person name="Brandl J."/>
            <person name="Frisvad J.C."/>
            <person name="Nielsen K.F."/>
            <person name="Lyhne E.K."/>
            <person name="Kogle M.E."/>
            <person name="Kuo A."/>
            <person name="Riley R."/>
            <person name="Clum A."/>
            <person name="Nolan M."/>
            <person name="Lipzen A."/>
            <person name="Salamov A."/>
            <person name="Henrissat B."/>
            <person name="Wiebenga A."/>
            <person name="De vries R.P."/>
            <person name="Grigoriev I.V."/>
            <person name="Mortensen U.H."/>
            <person name="Andersen M.R."/>
            <person name="Baker S.E."/>
        </authorList>
    </citation>
    <scope>NUCLEOTIDE SEQUENCE [LARGE SCALE GENOMIC DNA]</scope>
    <source>
        <strain evidence="1 2">CBS 121057</strain>
    </source>
</reference>
<protein>
    <submittedName>
        <fullName evidence="1">Uncharacterized protein</fullName>
    </submittedName>
</protein>
<gene>
    <name evidence="1" type="ORF">BO78DRAFT_164176</name>
</gene>
<evidence type="ECO:0000313" key="1">
    <source>
        <dbReference type="EMBL" id="PYI11198.1"/>
    </source>
</evidence>
<dbReference type="Proteomes" id="UP000248423">
    <property type="component" value="Unassembled WGS sequence"/>
</dbReference>
<dbReference type="AlphaFoldDB" id="A0A319EUB1"/>
<proteinExistence type="predicted"/>
<evidence type="ECO:0000313" key="2">
    <source>
        <dbReference type="Proteomes" id="UP000248423"/>
    </source>
</evidence>
<sequence length="165" mass="18626">MQRGLAKPRWLIHSGWMEGWSHADCMHGCISLGSWKTVLVGRHQTRRVDSSVMNNHPCSLSSVLMETLGDSTSNAFADPHHPVVKITRLSDIILMPNPAIPATSGSAFSWQEHRPENSRLLVGWRPSMRVGFRLVRFLKYPNRAFSLSGRILTDNVRATERVQIN</sequence>
<dbReference type="EMBL" id="KZ826319">
    <property type="protein sequence ID" value="PYI11198.1"/>
    <property type="molecule type" value="Genomic_DNA"/>
</dbReference>
<name>A0A319EUB1_ASPSB</name>
<organism evidence="1 2">
    <name type="scientific">Aspergillus sclerotiicarbonarius (strain CBS 121057 / IBT 28362)</name>
    <dbReference type="NCBI Taxonomy" id="1448318"/>
    <lineage>
        <taxon>Eukaryota</taxon>
        <taxon>Fungi</taxon>
        <taxon>Dikarya</taxon>
        <taxon>Ascomycota</taxon>
        <taxon>Pezizomycotina</taxon>
        <taxon>Eurotiomycetes</taxon>
        <taxon>Eurotiomycetidae</taxon>
        <taxon>Eurotiales</taxon>
        <taxon>Aspergillaceae</taxon>
        <taxon>Aspergillus</taxon>
        <taxon>Aspergillus subgen. Circumdati</taxon>
    </lineage>
</organism>
<dbReference type="VEuPathDB" id="FungiDB:BO78DRAFT_164176"/>